<evidence type="ECO:0000313" key="2">
    <source>
        <dbReference type="EMBL" id="KAK2944344.1"/>
    </source>
</evidence>
<keyword evidence="3" id="KW-1185">Reference proteome</keyword>
<reference evidence="2 3" key="1">
    <citation type="journal article" date="2022" name="bioRxiv">
        <title>Genomics of Preaxostyla Flagellates Illuminates Evolutionary Transitions and the Path Towards Mitochondrial Loss.</title>
        <authorList>
            <person name="Novak L.V.F."/>
            <person name="Treitli S.C."/>
            <person name="Pyrih J."/>
            <person name="Halakuc P."/>
            <person name="Pipaliya S.V."/>
            <person name="Vacek V."/>
            <person name="Brzon O."/>
            <person name="Soukal P."/>
            <person name="Eme L."/>
            <person name="Dacks J.B."/>
            <person name="Karnkowska A."/>
            <person name="Elias M."/>
            <person name="Hampl V."/>
        </authorList>
    </citation>
    <scope>NUCLEOTIDE SEQUENCE [LARGE SCALE GENOMIC DNA]</scope>
    <source>
        <strain evidence="2">NAU3</strain>
        <tissue evidence="2">Gut</tissue>
    </source>
</reference>
<sequence>MYGQTSLITQPSSSSPSSLPSAPSFSPSCFGTADEYRTCVSPPIQIPVDVFTRHSIPSPFCSSSVRPSFLNSSSSTSCSLAFCLPVLRRGSFTRFQWVSAPSSTIPHACPAQSLRYLGSHRRISWTFLGSSSHVFSSPSTRCE</sequence>
<organism evidence="2 3">
    <name type="scientific">Blattamonas nauphoetae</name>
    <dbReference type="NCBI Taxonomy" id="2049346"/>
    <lineage>
        <taxon>Eukaryota</taxon>
        <taxon>Metamonada</taxon>
        <taxon>Preaxostyla</taxon>
        <taxon>Oxymonadida</taxon>
        <taxon>Blattamonas</taxon>
    </lineage>
</organism>
<evidence type="ECO:0000313" key="3">
    <source>
        <dbReference type="Proteomes" id="UP001281761"/>
    </source>
</evidence>
<gene>
    <name evidence="2" type="ORF">BLNAU_20738</name>
</gene>
<accession>A0ABQ9WXU7</accession>
<feature type="compositionally biased region" description="Low complexity" evidence="1">
    <location>
        <begin position="11"/>
        <end position="22"/>
    </location>
</feature>
<protein>
    <submittedName>
        <fullName evidence="2">Uncharacterized protein</fullName>
    </submittedName>
</protein>
<proteinExistence type="predicted"/>
<comment type="caution">
    <text evidence="2">The sequence shown here is derived from an EMBL/GenBank/DDBJ whole genome shotgun (WGS) entry which is preliminary data.</text>
</comment>
<name>A0ABQ9WXU7_9EUKA</name>
<evidence type="ECO:0000256" key="1">
    <source>
        <dbReference type="SAM" id="MobiDB-lite"/>
    </source>
</evidence>
<dbReference type="EMBL" id="JARBJD010000303">
    <property type="protein sequence ID" value="KAK2944344.1"/>
    <property type="molecule type" value="Genomic_DNA"/>
</dbReference>
<dbReference type="Proteomes" id="UP001281761">
    <property type="component" value="Unassembled WGS sequence"/>
</dbReference>
<feature type="region of interest" description="Disordered" evidence="1">
    <location>
        <begin position="1"/>
        <end position="22"/>
    </location>
</feature>
<feature type="compositionally biased region" description="Polar residues" evidence="1">
    <location>
        <begin position="1"/>
        <end position="10"/>
    </location>
</feature>